<feature type="region of interest" description="Disordered" evidence="1">
    <location>
        <begin position="289"/>
        <end position="315"/>
    </location>
</feature>
<feature type="transmembrane region" description="Helical" evidence="2">
    <location>
        <begin position="347"/>
        <end position="370"/>
    </location>
</feature>
<evidence type="ECO:0000256" key="2">
    <source>
        <dbReference type="SAM" id="Phobius"/>
    </source>
</evidence>
<dbReference type="SMART" id="SM00406">
    <property type="entry name" value="IGv"/>
    <property type="match status" value="1"/>
</dbReference>
<keyword evidence="6" id="KW-1185">Reference proteome</keyword>
<dbReference type="OrthoDB" id="9448246at2759"/>
<dbReference type="PROSITE" id="PS50835">
    <property type="entry name" value="IG_LIKE"/>
    <property type="match status" value="1"/>
</dbReference>
<dbReference type="AlphaFoldDB" id="A0A8C5WF13"/>
<protein>
    <recommendedName>
        <fullName evidence="4">Ig-like domain-containing protein</fullName>
    </recommendedName>
</protein>
<dbReference type="Gene3D" id="2.60.40.10">
    <property type="entry name" value="Immunoglobulins"/>
    <property type="match status" value="1"/>
</dbReference>
<feature type="signal peptide" evidence="3">
    <location>
        <begin position="1"/>
        <end position="18"/>
    </location>
</feature>
<dbReference type="Ensembl" id="ENSLLET00000034573.1">
    <property type="protein sequence ID" value="ENSLLEP00000033301.1"/>
    <property type="gene ID" value="ENSLLEG00000021075.1"/>
</dbReference>
<keyword evidence="2" id="KW-0812">Transmembrane</keyword>
<dbReference type="PANTHER" id="PTHR15466">
    <property type="entry name" value="V-SET AND IMMUNOGLOBULIN DOMAIN CONTAINING 4"/>
    <property type="match status" value="1"/>
</dbReference>
<dbReference type="InterPro" id="IPR013106">
    <property type="entry name" value="Ig_V-set"/>
</dbReference>
<organism evidence="5 6">
    <name type="scientific">Leptobrachium leishanense</name>
    <name type="common">Leishan spiny toad</name>
    <dbReference type="NCBI Taxonomy" id="445787"/>
    <lineage>
        <taxon>Eukaryota</taxon>
        <taxon>Metazoa</taxon>
        <taxon>Chordata</taxon>
        <taxon>Craniata</taxon>
        <taxon>Vertebrata</taxon>
        <taxon>Euteleostomi</taxon>
        <taxon>Amphibia</taxon>
        <taxon>Batrachia</taxon>
        <taxon>Anura</taxon>
        <taxon>Pelobatoidea</taxon>
        <taxon>Megophryidae</taxon>
        <taxon>Leptobrachium</taxon>
    </lineage>
</organism>
<name>A0A8C5WF13_9ANUR</name>
<dbReference type="GO" id="GO:0032703">
    <property type="term" value="P:negative regulation of interleukin-2 production"/>
    <property type="evidence" value="ECO:0007669"/>
    <property type="project" value="InterPro"/>
</dbReference>
<feature type="chain" id="PRO_5034254858" description="Ig-like domain-containing protein" evidence="3">
    <location>
        <begin position="19"/>
        <end position="385"/>
    </location>
</feature>
<feature type="domain" description="Ig-like" evidence="4">
    <location>
        <begin position="21"/>
        <end position="123"/>
    </location>
</feature>
<keyword evidence="2" id="KW-1133">Transmembrane helix</keyword>
<evidence type="ECO:0000313" key="5">
    <source>
        <dbReference type="Ensembl" id="ENSLLEP00000033301.1"/>
    </source>
</evidence>
<dbReference type="PANTHER" id="PTHR15466:SF2">
    <property type="entry name" value="V-SET AND IMMUNOGLOBULIN DOMAIN-CONTAINING PROTEIN 4"/>
    <property type="match status" value="1"/>
</dbReference>
<dbReference type="GO" id="GO:0042130">
    <property type="term" value="P:negative regulation of T cell proliferation"/>
    <property type="evidence" value="ECO:0007669"/>
    <property type="project" value="InterPro"/>
</dbReference>
<dbReference type="InterPro" id="IPR003599">
    <property type="entry name" value="Ig_sub"/>
</dbReference>
<evidence type="ECO:0000313" key="6">
    <source>
        <dbReference type="Proteomes" id="UP000694569"/>
    </source>
</evidence>
<dbReference type="Proteomes" id="UP000694569">
    <property type="component" value="Unplaced"/>
</dbReference>
<dbReference type="Pfam" id="PF07686">
    <property type="entry name" value="V-set"/>
    <property type="match status" value="1"/>
</dbReference>
<reference evidence="5" key="1">
    <citation type="submission" date="2025-08" db="UniProtKB">
        <authorList>
            <consortium name="Ensembl"/>
        </authorList>
    </citation>
    <scope>IDENTIFICATION</scope>
</reference>
<dbReference type="InterPro" id="IPR039939">
    <property type="entry name" value="VSIG4"/>
</dbReference>
<evidence type="ECO:0000259" key="4">
    <source>
        <dbReference type="PROSITE" id="PS50835"/>
    </source>
</evidence>
<sequence>MLFRVMFAIVIAGKSALCKLPLNISENVKGVRSRSVVIPCTYTPSSEYTEDEVLWSHEKGLIFKRFNSEDHILLADYRDKISVSKSPPGDVSLTITKLRPFYSGKYTCTVKWRQLNSRSRIVTMEGITDLTLGEAPPSTEKAKEKITAETTTRFVTTPFAAEKPKEEITAKTRTIFVTSSPATEKSIENITSKTRTIFVTTPNATEKPKERTTANSRTNLVTTPFAAEKPKEEITAKTRTIFVTSSPATEKSIENITSKTRTIFVTTPNATEKPKERTTANSRTNLVTTHAASKRPKEKITTETGPSTLIKNSSSTRITQLSPSSTWKNKSYSAPFKNADKLFGSAIPIYILIFGLGSILAILIPTVVLISKRKKRKGYSTVVQK</sequence>
<dbReference type="SUPFAM" id="SSF48726">
    <property type="entry name" value="Immunoglobulin"/>
    <property type="match status" value="1"/>
</dbReference>
<accession>A0A8C5WF13</accession>
<evidence type="ECO:0000256" key="1">
    <source>
        <dbReference type="SAM" id="MobiDB-lite"/>
    </source>
</evidence>
<feature type="compositionally biased region" description="Polar residues" evidence="1">
    <location>
        <begin position="302"/>
        <end position="315"/>
    </location>
</feature>
<reference evidence="5" key="2">
    <citation type="submission" date="2025-09" db="UniProtKB">
        <authorList>
            <consortium name="Ensembl"/>
        </authorList>
    </citation>
    <scope>IDENTIFICATION</scope>
</reference>
<evidence type="ECO:0000256" key="3">
    <source>
        <dbReference type="SAM" id="SignalP"/>
    </source>
</evidence>
<dbReference type="GeneTree" id="ENSGT00390000001432"/>
<dbReference type="SMART" id="SM00409">
    <property type="entry name" value="IG"/>
    <property type="match status" value="1"/>
</dbReference>
<dbReference type="InterPro" id="IPR036179">
    <property type="entry name" value="Ig-like_dom_sf"/>
</dbReference>
<keyword evidence="2" id="KW-0472">Membrane</keyword>
<dbReference type="InterPro" id="IPR007110">
    <property type="entry name" value="Ig-like_dom"/>
</dbReference>
<proteinExistence type="predicted"/>
<keyword evidence="3" id="KW-0732">Signal</keyword>
<dbReference type="InterPro" id="IPR013783">
    <property type="entry name" value="Ig-like_fold"/>
</dbReference>
<dbReference type="GO" id="GO:0043031">
    <property type="term" value="P:negative regulation of macrophage activation"/>
    <property type="evidence" value="ECO:0007669"/>
    <property type="project" value="InterPro"/>
</dbReference>